<name>A0A1H6M646_9FLAO</name>
<accession>A0A1H6M646</accession>
<protein>
    <submittedName>
        <fullName evidence="1">Uncharacterized protein</fullName>
    </submittedName>
</protein>
<dbReference type="EMBL" id="FNWX01000054">
    <property type="protein sequence ID" value="SEH93087.1"/>
    <property type="molecule type" value="Genomic_DNA"/>
</dbReference>
<organism evidence="1 2">
    <name type="scientific">Epilithonimonas hominis</name>
    <dbReference type="NCBI Taxonomy" id="420404"/>
    <lineage>
        <taxon>Bacteria</taxon>
        <taxon>Pseudomonadati</taxon>
        <taxon>Bacteroidota</taxon>
        <taxon>Flavobacteriia</taxon>
        <taxon>Flavobacteriales</taxon>
        <taxon>Weeksellaceae</taxon>
        <taxon>Chryseobacterium group</taxon>
        <taxon>Epilithonimonas</taxon>
    </lineage>
</organism>
<sequence>MSFDISFFDFNNLLLEDQRAIVESYGIITNKREIQDLTVVTYEFHYFSVEITYLTSSDRFTGINVYQHKFERAMFI</sequence>
<evidence type="ECO:0000313" key="1">
    <source>
        <dbReference type="EMBL" id="SEH93087.1"/>
    </source>
</evidence>
<dbReference type="Proteomes" id="UP000198555">
    <property type="component" value="Unassembled WGS sequence"/>
</dbReference>
<evidence type="ECO:0000313" key="2">
    <source>
        <dbReference type="Proteomes" id="UP000198555"/>
    </source>
</evidence>
<proteinExistence type="predicted"/>
<reference evidence="2" key="1">
    <citation type="submission" date="2016-10" db="EMBL/GenBank/DDBJ databases">
        <authorList>
            <person name="Varghese N."/>
            <person name="Submissions S."/>
        </authorList>
    </citation>
    <scope>NUCLEOTIDE SEQUENCE [LARGE SCALE GENOMIC DNA]</scope>
    <source>
        <strain evidence="2">DSM 19326</strain>
    </source>
</reference>
<dbReference type="RefSeq" id="WP_089770955.1">
    <property type="nucleotide sequence ID" value="NZ_FNWX01000054.1"/>
</dbReference>
<gene>
    <name evidence="1" type="ORF">SAMN05421793_15418</name>
</gene>
<keyword evidence="2" id="KW-1185">Reference proteome</keyword>
<dbReference type="AlphaFoldDB" id="A0A1H6M646"/>